<dbReference type="AlphaFoldDB" id="A0A5C6DB01"/>
<dbReference type="Proteomes" id="UP000319143">
    <property type="component" value="Unassembled WGS sequence"/>
</dbReference>
<sequence length="215" mass="23978">MSPFFESFFRELRRPLRGDLPWIVIVMIALLGSSVAKAVDAVTQETPKSVELSVAPLDQITYPEDRPDWLGDPPTRDGSVDRWVVVSTPAETVQQSEEDLRLMQHAAVSTYVRGLVDAGNQFDFFPVTDRWIDEQLVRRSYDGEVTQGDLLLHEHATELVFDPQTKADIRKAWKQVQVRDRLAVMGVTVAGGLCCLVLGSVVTGMVGRRIKPSAD</sequence>
<evidence type="ECO:0000313" key="2">
    <source>
        <dbReference type="EMBL" id="TWU34343.1"/>
    </source>
</evidence>
<protein>
    <submittedName>
        <fullName evidence="2">Uncharacterized protein</fullName>
    </submittedName>
</protein>
<feature type="transmembrane region" description="Helical" evidence="1">
    <location>
        <begin position="182"/>
        <end position="206"/>
    </location>
</feature>
<keyword evidence="3" id="KW-1185">Reference proteome</keyword>
<reference evidence="2 3" key="1">
    <citation type="submission" date="2019-02" db="EMBL/GenBank/DDBJ databases">
        <title>Deep-cultivation of Planctomycetes and their phenomic and genomic characterization uncovers novel biology.</title>
        <authorList>
            <person name="Wiegand S."/>
            <person name="Jogler M."/>
            <person name="Boedeker C."/>
            <person name="Pinto D."/>
            <person name="Vollmers J."/>
            <person name="Rivas-Marin E."/>
            <person name="Kohn T."/>
            <person name="Peeters S.H."/>
            <person name="Heuer A."/>
            <person name="Rast P."/>
            <person name="Oberbeckmann S."/>
            <person name="Bunk B."/>
            <person name="Jeske O."/>
            <person name="Meyerdierks A."/>
            <person name="Storesund J.E."/>
            <person name="Kallscheuer N."/>
            <person name="Luecker S."/>
            <person name="Lage O.M."/>
            <person name="Pohl T."/>
            <person name="Merkel B.J."/>
            <person name="Hornburger P."/>
            <person name="Mueller R.-W."/>
            <person name="Bruemmer F."/>
            <person name="Labrenz M."/>
            <person name="Spormann A.M."/>
            <person name="Op Den Camp H."/>
            <person name="Overmann J."/>
            <person name="Amann R."/>
            <person name="Jetten M.S.M."/>
            <person name="Mascher T."/>
            <person name="Medema M.H."/>
            <person name="Devos D.P."/>
            <person name="Kaster A.-K."/>
            <person name="Ovreas L."/>
            <person name="Rohde M."/>
            <person name="Galperin M.Y."/>
            <person name="Jogler C."/>
        </authorList>
    </citation>
    <scope>NUCLEOTIDE SEQUENCE [LARGE SCALE GENOMIC DNA]</scope>
    <source>
        <strain evidence="2 3">Poly41</strain>
    </source>
</reference>
<evidence type="ECO:0000313" key="3">
    <source>
        <dbReference type="Proteomes" id="UP000319143"/>
    </source>
</evidence>
<keyword evidence="1" id="KW-1133">Transmembrane helix</keyword>
<keyword evidence="1" id="KW-0812">Transmembrane</keyword>
<dbReference type="RefSeq" id="WP_146528741.1">
    <property type="nucleotide sequence ID" value="NZ_SJPV01000008.1"/>
</dbReference>
<dbReference type="EMBL" id="SJPV01000008">
    <property type="protein sequence ID" value="TWU34343.1"/>
    <property type="molecule type" value="Genomic_DNA"/>
</dbReference>
<organism evidence="2 3">
    <name type="scientific">Novipirellula artificiosorum</name>
    <dbReference type="NCBI Taxonomy" id="2528016"/>
    <lineage>
        <taxon>Bacteria</taxon>
        <taxon>Pseudomonadati</taxon>
        <taxon>Planctomycetota</taxon>
        <taxon>Planctomycetia</taxon>
        <taxon>Pirellulales</taxon>
        <taxon>Pirellulaceae</taxon>
        <taxon>Novipirellula</taxon>
    </lineage>
</organism>
<accession>A0A5C6DB01</accession>
<keyword evidence="1" id="KW-0472">Membrane</keyword>
<comment type="caution">
    <text evidence="2">The sequence shown here is derived from an EMBL/GenBank/DDBJ whole genome shotgun (WGS) entry which is preliminary data.</text>
</comment>
<name>A0A5C6DB01_9BACT</name>
<evidence type="ECO:0000256" key="1">
    <source>
        <dbReference type="SAM" id="Phobius"/>
    </source>
</evidence>
<dbReference type="OrthoDB" id="282910at2"/>
<gene>
    <name evidence="2" type="ORF">Poly41_44900</name>
</gene>
<proteinExistence type="predicted"/>
<feature type="transmembrane region" description="Helical" evidence="1">
    <location>
        <begin position="20"/>
        <end position="39"/>
    </location>
</feature>